<dbReference type="GO" id="GO:0004497">
    <property type="term" value="F:monooxygenase activity"/>
    <property type="evidence" value="ECO:0007669"/>
    <property type="project" value="InterPro"/>
</dbReference>
<evidence type="ECO:0000313" key="2">
    <source>
        <dbReference type="EMBL" id="TCJ30570.1"/>
    </source>
</evidence>
<dbReference type="AlphaFoldDB" id="A0A4R1CH51"/>
<dbReference type="GO" id="GO:0020037">
    <property type="term" value="F:heme binding"/>
    <property type="evidence" value="ECO:0007669"/>
    <property type="project" value="InterPro"/>
</dbReference>
<dbReference type="Pfam" id="PF00067">
    <property type="entry name" value="p450"/>
    <property type="match status" value="1"/>
</dbReference>
<name>A0A4R1CH51_9ACTN</name>
<dbReference type="GO" id="GO:0016705">
    <property type="term" value="F:oxidoreductase activity, acting on paired donors, with incorporation or reduction of molecular oxygen"/>
    <property type="evidence" value="ECO:0007669"/>
    <property type="project" value="InterPro"/>
</dbReference>
<organism evidence="2 3">
    <name type="scientific">Nocardioides jejuensis</name>
    <dbReference type="NCBI Taxonomy" id="2502782"/>
    <lineage>
        <taxon>Bacteria</taxon>
        <taxon>Bacillati</taxon>
        <taxon>Actinomycetota</taxon>
        <taxon>Actinomycetes</taxon>
        <taxon>Propionibacteriales</taxon>
        <taxon>Nocardioidaceae</taxon>
        <taxon>Nocardioides</taxon>
    </lineage>
</organism>
<evidence type="ECO:0000256" key="1">
    <source>
        <dbReference type="ARBA" id="ARBA00010617"/>
    </source>
</evidence>
<dbReference type="OrthoDB" id="7376058at2"/>
<gene>
    <name evidence="2" type="ORF">EPD65_03115</name>
</gene>
<dbReference type="EMBL" id="SJZJ01000003">
    <property type="protein sequence ID" value="TCJ30570.1"/>
    <property type="molecule type" value="Genomic_DNA"/>
</dbReference>
<dbReference type="PANTHER" id="PTHR24305:SF166">
    <property type="entry name" value="CYTOCHROME P450 12A4, MITOCHONDRIAL-RELATED"/>
    <property type="match status" value="1"/>
</dbReference>
<dbReference type="PANTHER" id="PTHR24305">
    <property type="entry name" value="CYTOCHROME P450"/>
    <property type="match status" value="1"/>
</dbReference>
<dbReference type="InterPro" id="IPR050121">
    <property type="entry name" value="Cytochrome_P450_monoxygenase"/>
</dbReference>
<dbReference type="InterPro" id="IPR001128">
    <property type="entry name" value="Cyt_P450"/>
</dbReference>
<keyword evidence="3" id="KW-1185">Reference proteome</keyword>
<protein>
    <submittedName>
        <fullName evidence="2">Cytochrome P450</fullName>
    </submittedName>
</protein>
<reference evidence="2 3" key="1">
    <citation type="submission" date="2019-03" db="EMBL/GenBank/DDBJ databases">
        <authorList>
            <person name="Kim M.K.M."/>
        </authorList>
    </citation>
    <scope>NUCLEOTIDE SEQUENCE [LARGE SCALE GENOMIC DNA]</scope>
    <source>
        <strain evidence="2 3">18JY15-6</strain>
    </source>
</reference>
<accession>A0A4R1CH51</accession>
<dbReference type="InterPro" id="IPR036396">
    <property type="entry name" value="Cyt_P450_sf"/>
</dbReference>
<evidence type="ECO:0000313" key="3">
    <source>
        <dbReference type="Proteomes" id="UP000295453"/>
    </source>
</evidence>
<dbReference type="RefSeq" id="WP_131581695.1">
    <property type="nucleotide sequence ID" value="NZ_SJZJ01000003.1"/>
</dbReference>
<dbReference type="Proteomes" id="UP000295453">
    <property type="component" value="Unassembled WGS sequence"/>
</dbReference>
<dbReference type="SUPFAM" id="SSF48264">
    <property type="entry name" value="Cytochrome P450"/>
    <property type="match status" value="1"/>
</dbReference>
<dbReference type="Gene3D" id="1.10.630.10">
    <property type="entry name" value="Cytochrome P450"/>
    <property type="match status" value="1"/>
</dbReference>
<sequence length="441" mass="46573">MALDFKHASIVEGVRFTAQVGVPNVVQGLFKKRPGVVSTVGKLPADALAFRLVAGLAAKYGPDPFWVRVGGDEALLLTHPDDLRVVLGGSPSPFASDPDAKRKGMTAFQPTALTISRGDLWADRRAFAEAVLQTASPLHSLAETFAAVAVEEADALLATGGDLSYEALNLAFQRLTRRVVFGAAAADDTALTDELGTLMAAGNKMPGAPAEGYDAFHARLAAYVASPDASALTGLVAGAPSTDETDVPGQLIHWLFAMGDTLPTNLYRTLALLSAHPDALARARAEGAGGGSVADVAGSAYLAGCILEAMRLWPTTALFGRVQAEEYRWTNGQKTPAGTQLLIHNLFNHRNAERVPFADRFAPEEWSEGKAGEDWSFNFFSHGPQGCPGYGLSIFLGQAFLGRLLAQATPQISRGTALDAEKPLPYGWDVYAAAIALDPAE</sequence>
<comment type="caution">
    <text evidence="2">The sequence shown here is derived from an EMBL/GenBank/DDBJ whole genome shotgun (WGS) entry which is preliminary data.</text>
</comment>
<comment type="similarity">
    <text evidence="1">Belongs to the cytochrome P450 family.</text>
</comment>
<dbReference type="GO" id="GO:0005506">
    <property type="term" value="F:iron ion binding"/>
    <property type="evidence" value="ECO:0007669"/>
    <property type="project" value="InterPro"/>
</dbReference>
<proteinExistence type="inferred from homology"/>